<protein>
    <submittedName>
        <fullName evidence="2 3">Lipase</fullName>
    </submittedName>
</protein>
<evidence type="ECO:0000313" key="5">
    <source>
        <dbReference type="Proteomes" id="UP000437862"/>
    </source>
</evidence>
<dbReference type="RefSeq" id="WP_145872811.1">
    <property type="nucleotide sequence ID" value="NZ_CP046904.1"/>
</dbReference>
<evidence type="ECO:0000313" key="2">
    <source>
        <dbReference type="EMBL" id="QGZ41421.1"/>
    </source>
</evidence>
<reference evidence="3" key="2">
    <citation type="submission" date="2019-07" db="EMBL/GenBank/DDBJ databases">
        <authorList>
            <person name="Whitman W."/>
            <person name="Huntemann M."/>
            <person name="Clum A."/>
            <person name="Pillay M."/>
            <person name="Palaniappan K."/>
            <person name="Varghese N."/>
            <person name="Mikhailova N."/>
            <person name="Stamatis D."/>
            <person name="Reddy T."/>
            <person name="Daum C."/>
            <person name="Shapiro N."/>
            <person name="Ivanova N."/>
            <person name="Kyrpides N."/>
            <person name="Woyke T."/>
        </authorList>
    </citation>
    <scope>NUCLEOTIDE SEQUENCE</scope>
    <source>
        <strain evidence="3">CGMCC 1.10685</strain>
    </source>
</reference>
<dbReference type="Gene3D" id="2.60.120.260">
    <property type="entry name" value="Galactose-binding domain-like"/>
    <property type="match status" value="1"/>
</dbReference>
<keyword evidence="5" id="KW-1185">Reference proteome</keyword>
<dbReference type="Gene3D" id="3.40.50.1110">
    <property type="entry name" value="SGNH hydrolase"/>
    <property type="match status" value="1"/>
</dbReference>
<sequence length="398" mass="42727">MTSAPLSFSTPLSPEFIHGAIEIERTAAGLLPHRLPGWVRERHGDAQLAMVESQPAGVRLVFQTAATTLELLTLPTKRVYRNMPPRGDGVYDLLTDGRLTHQASAPGGNALHIDMATGAVDPQPGTVQTLRFQGLATGLKTIEIWLPHDETAELVALRSDASVTPVTVPGRRRWVHHGSSISHGSNATHPSGTWPAVAAAGAAVDLVNLGFGGNALLDPFTARTIRDMRADLISMKIGINVVNTDAMRLRAFVPAVHGFLDTIRDGHPTTPLLVVSPIYCPIHEERPGPTAFDTAALAQGRLSFVASGAESDVGQGKLNLVVIRAQLQAIVRQRAKTDPHLHYLDGTRLYGASDNQRHPLPDALHPDAFTHRQMGERFTDAVFVQGPIRPAFAAKSSG</sequence>
<evidence type="ECO:0000313" key="3">
    <source>
        <dbReference type="EMBL" id="TWI51375.1"/>
    </source>
</evidence>
<proteinExistence type="predicted"/>
<dbReference type="GO" id="GO:0016788">
    <property type="term" value="F:hydrolase activity, acting on ester bonds"/>
    <property type="evidence" value="ECO:0007669"/>
    <property type="project" value="UniProtKB-ARBA"/>
</dbReference>
<gene>
    <name evidence="2" type="ORF">GO485_21730</name>
    <name evidence="3" type="ORF">IP92_00359</name>
</gene>
<dbReference type="EMBL" id="CP046904">
    <property type="protein sequence ID" value="QGZ41421.1"/>
    <property type="molecule type" value="Genomic_DNA"/>
</dbReference>
<reference evidence="3 4" key="1">
    <citation type="journal article" date="2015" name="Stand. Genomic Sci.">
        <title>Genomic Encyclopedia of Bacterial and Archaeal Type Strains, Phase III: the genomes of soil and plant-associated and newly described type strains.</title>
        <authorList>
            <person name="Whitman W.B."/>
            <person name="Woyke T."/>
            <person name="Klenk H.P."/>
            <person name="Zhou Y."/>
            <person name="Lilburn T.G."/>
            <person name="Beck B.J."/>
            <person name="De Vos P."/>
            <person name="Vandamme P."/>
            <person name="Eisen J.A."/>
            <person name="Garrity G."/>
            <person name="Hugenholtz P."/>
            <person name="Kyrpides N.C."/>
        </authorList>
    </citation>
    <scope>NUCLEOTIDE SEQUENCE [LARGE SCALE GENOMIC DNA]</scope>
    <source>
        <strain evidence="3 4">CGMCC 1.10685</strain>
    </source>
</reference>
<dbReference type="Pfam" id="PF14606">
    <property type="entry name" value="Lipase_GDSL_3"/>
    <property type="match status" value="1"/>
</dbReference>
<dbReference type="SUPFAM" id="SSF52266">
    <property type="entry name" value="SGNH hydrolase"/>
    <property type="match status" value="1"/>
</dbReference>
<dbReference type="Proteomes" id="UP000315112">
    <property type="component" value="Unassembled WGS sequence"/>
</dbReference>
<organism evidence="3 4">
    <name type="scientific">Pseudoduganella flava</name>
    <dbReference type="NCBI Taxonomy" id="871742"/>
    <lineage>
        <taxon>Bacteria</taxon>
        <taxon>Pseudomonadati</taxon>
        <taxon>Pseudomonadota</taxon>
        <taxon>Betaproteobacteria</taxon>
        <taxon>Burkholderiales</taxon>
        <taxon>Oxalobacteraceae</taxon>
        <taxon>Telluria group</taxon>
        <taxon>Pseudoduganella</taxon>
    </lineage>
</organism>
<dbReference type="Proteomes" id="UP000437862">
    <property type="component" value="Chromosome"/>
</dbReference>
<dbReference type="OrthoDB" id="2060945at2"/>
<evidence type="ECO:0000259" key="1">
    <source>
        <dbReference type="Pfam" id="PF14606"/>
    </source>
</evidence>
<reference evidence="2 5" key="3">
    <citation type="submission" date="2019-12" db="EMBL/GenBank/DDBJ databases">
        <title>Draft Genome Sequences of Six Type Strains of the Genus Massilia.</title>
        <authorList>
            <person name="Miess H."/>
            <person name="Frediansyah A."/>
            <person name="Goeker M."/>
            <person name="Gross H."/>
        </authorList>
    </citation>
    <scope>NUCLEOTIDE SEQUENCE [LARGE SCALE GENOMIC DNA]</scope>
    <source>
        <strain evidence="2 5">DSM 26639</strain>
    </source>
</reference>
<dbReference type="AlphaFoldDB" id="A0A562Q3P5"/>
<dbReference type="InterPro" id="IPR013830">
    <property type="entry name" value="SGNH_hydro"/>
</dbReference>
<evidence type="ECO:0000313" key="4">
    <source>
        <dbReference type="Proteomes" id="UP000315112"/>
    </source>
</evidence>
<dbReference type="InterPro" id="IPR036514">
    <property type="entry name" value="SGNH_hydro_sf"/>
</dbReference>
<name>A0A562Q3P5_9BURK</name>
<feature type="domain" description="SGNH hydrolase-type esterase" evidence="1">
    <location>
        <begin position="174"/>
        <end position="276"/>
    </location>
</feature>
<dbReference type="EMBL" id="VLKW01000001">
    <property type="protein sequence ID" value="TWI51375.1"/>
    <property type="molecule type" value="Genomic_DNA"/>
</dbReference>
<accession>A0A562Q3P5</accession>
<keyword evidence="3" id="KW-0378">Hydrolase</keyword>